<keyword evidence="5 7" id="KW-0560">Oxidoreductase</keyword>
<accession>A0A1W1C750</accession>
<reference evidence="7" key="1">
    <citation type="submission" date="2016-10" db="EMBL/GenBank/DDBJ databases">
        <authorList>
            <person name="de Groot N.N."/>
        </authorList>
    </citation>
    <scope>NUCLEOTIDE SEQUENCE</scope>
</reference>
<dbReference type="EC" id="1.1.1.262" evidence="7"/>
<evidence type="ECO:0000256" key="5">
    <source>
        <dbReference type="ARBA" id="ARBA00023002"/>
    </source>
</evidence>
<dbReference type="Gene3D" id="3.40.718.10">
    <property type="entry name" value="Isopropylmalate Dehydrogenase"/>
    <property type="match status" value="1"/>
</dbReference>
<name>A0A1W1C750_9ZZZZ</name>
<protein>
    <submittedName>
        <fullName evidence="7">4-hydroxythreonine-4-phosphate dehydrogenase</fullName>
        <ecNumber evidence="7">1.1.1.262</ecNumber>
    </submittedName>
</protein>
<keyword evidence="2" id="KW-0479">Metal-binding</keyword>
<dbReference type="SUPFAM" id="SSF53659">
    <property type="entry name" value="Isocitrate/Isopropylmalate dehydrogenase-like"/>
    <property type="match status" value="1"/>
</dbReference>
<dbReference type="PANTHER" id="PTHR30004">
    <property type="entry name" value="4-HYDROXYTHREONINE-4-PHOSPHATE DEHYDROGENASE"/>
    <property type="match status" value="1"/>
</dbReference>
<evidence type="ECO:0000256" key="1">
    <source>
        <dbReference type="ARBA" id="ARBA00022490"/>
    </source>
</evidence>
<evidence type="ECO:0000313" key="7">
    <source>
        <dbReference type="EMBL" id="SFV61563.1"/>
    </source>
</evidence>
<keyword evidence="4" id="KW-0460">Magnesium</keyword>
<dbReference type="GO" id="GO:0050570">
    <property type="term" value="F:4-hydroxythreonine-4-phosphate dehydrogenase activity"/>
    <property type="evidence" value="ECO:0007669"/>
    <property type="project" value="UniProtKB-EC"/>
</dbReference>
<dbReference type="GO" id="GO:0051287">
    <property type="term" value="F:NAD binding"/>
    <property type="evidence" value="ECO:0007669"/>
    <property type="project" value="InterPro"/>
</dbReference>
<sequence length="306" mass="33792">MSSMKRVAISIGDLNGIGIELALKSHSEISKIVEPIYMIDPIMLERCSKILNISIPDGFETVESVGERFDIKPSQVTAESGRYSYDSFMKAVSLARDGIVDAVVTLPIHKKAWEMAAIEYKGHTDALRDIFGVDAIMMLGSPQMFVALYTEHIPLRDVADSISVGRLSKFLVDLYRSIDVEDGEKIALLGLNPHAGDGGVLGDEESIIVEATIEAHKILQRDIYTEPMVPDIAFTPRVRAKYRYFVAMYHDQGLAPLKALYFDEGINVSLNLPIVRTSVDHGTAFDIAYSGADISNLSYINAVKYI</sequence>
<evidence type="ECO:0000256" key="4">
    <source>
        <dbReference type="ARBA" id="ARBA00022842"/>
    </source>
</evidence>
<dbReference type="PANTHER" id="PTHR30004:SF6">
    <property type="entry name" value="D-THREONATE 4-PHOSPHATE DEHYDROGENASE"/>
    <property type="match status" value="1"/>
</dbReference>
<dbReference type="InterPro" id="IPR005255">
    <property type="entry name" value="PdxA_fam"/>
</dbReference>
<dbReference type="HAMAP" id="MF_02086">
    <property type="entry name" value="PdxA_Epsilonprot"/>
    <property type="match status" value="1"/>
</dbReference>
<gene>
    <name evidence="7" type="ORF">MNB_SV-6-994</name>
</gene>
<dbReference type="AlphaFoldDB" id="A0A1W1C750"/>
<dbReference type="Pfam" id="PF04166">
    <property type="entry name" value="PdxA"/>
    <property type="match status" value="1"/>
</dbReference>
<dbReference type="GO" id="GO:0046872">
    <property type="term" value="F:metal ion binding"/>
    <property type="evidence" value="ECO:0007669"/>
    <property type="project" value="UniProtKB-KW"/>
</dbReference>
<evidence type="ECO:0000256" key="6">
    <source>
        <dbReference type="ARBA" id="ARBA00023027"/>
    </source>
</evidence>
<dbReference type="EMBL" id="FPHC01000064">
    <property type="protein sequence ID" value="SFV61563.1"/>
    <property type="molecule type" value="Genomic_DNA"/>
</dbReference>
<evidence type="ECO:0000256" key="2">
    <source>
        <dbReference type="ARBA" id="ARBA00022723"/>
    </source>
</evidence>
<dbReference type="InterPro" id="IPR037539">
    <property type="entry name" value="PdxA_epsilonprot"/>
</dbReference>
<dbReference type="NCBIfam" id="NF003040">
    <property type="entry name" value="PRK03946.1"/>
    <property type="match status" value="1"/>
</dbReference>
<keyword evidence="3" id="KW-0862">Zinc</keyword>
<keyword evidence="1" id="KW-0963">Cytoplasm</keyword>
<evidence type="ECO:0000256" key="3">
    <source>
        <dbReference type="ARBA" id="ARBA00022833"/>
    </source>
</evidence>
<keyword evidence="6" id="KW-0520">NAD</keyword>
<proteinExistence type="inferred from homology"/>
<organism evidence="7">
    <name type="scientific">hydrothermal vent metagenome</name>
    <dbReference type="NCBI Taxonomy" id="652676"/>
    <lineage>
        <taxon>unclassified sequences</taxon>
        <taxon>metagenomes</taxon>
        <taxon>ecological metagenomes</taxon>
    </lineage>
</organism>